<evidence type="ECO:0000313" key="2">
    <source>
        <dbReference type="EMBL" id="TDQ80506.1"/>
    </source>
</evidence>
<dbReference type="AlphaFoldDB" id="A0A4R6WJP2"/>
<dbReference type="Gene3D" id="3.40.50.300">
    <property type="entry name" value="P-loop containing nucleotide triphosphate hydrolases"/>
    <property type="match status" value="1"/>
</dbReference>
<name>A0A4R6WJP2_9PROT</name>
<dbReference type="Pfam" id="PF13671">
    <property type="entry name" value="AAA_33"/>
    <property type="match status" value="1"/>
</dbReference>
<dbReference type="EMBL" id="SNYW01000011">
    <property type="protein sequence ID" value="TDQ80506.1"/>
    <property type="molecule type" value="Genomic_DNA"/>
</dbReference>
<dbReference type="GO" id="GO:0004418">
    <property type="term" value="F:hydroxymethylbilane synthase activity"/>
    <property type="evidence" value="ECO:0007669"/>
    <property type="project" value="InterPro"/>
</dbReference>
<dbReference type="PANTHER" id="PTHR43883">
    <property type="entry name" value="SLR0207 PROTEIN"/>
    <property type="match status" value="1"/>
</dbReference>
<gene>
    <name evidence="2" type="ORF">A8950_3038</name>
</gene>
<sequence>MPGGIPRYADAMTRQEDNQPDAIQAAVIAFLRDPAAHGGAGPVETITTHASVIFLVGDRAYKLKRAVTYSFLDYGTVQQREAACRAELMLNRRTAPELYLGVRAIHRLADGGIGWGGAGEILDWVVEMARFPQEALFSHLVETGGLSPPLLRATADAIAHFHAEAAIMPAFGGADGIAAVLAINAGNMREMMPSAEVERLIDATEAAFAAGHDLLERRRLDGRVRRCHGDLHLRNICLLEGRPVLFDCIEFSDQIACTDVLYDLAFLLMDLIHRGHTNFASIVFNRYLDRTDEEDGLPLLPLFLSLRAGVRAHVTARAAGAGPSPEAAAYLRRAVALLQPVPPRLVAIGGLSGTGKSTVAAALAPLIGQAPGARLLRSDVLRKRHFGLAPEEKLPPDAYRPEVNAAVYEALMAAARAALAAGVSVILDAVSAKPAERAAFATLASACGVPFSGLWLEGDPAILAARIAARRNDASDADDAVLRQQLGYDLGAIDWRRIDAGGSPPEVVAAARQALGIAP</sequence>
<dbReference type="SUPFAM" id="SSF56112">
    <property type="entry name" value="Protein kinase-like (PK-like)"/>
    <property type="match status" value="1"/>
</dbReference>
<organism evidence="2 3">
    <name type="scientific">Dongia mobilis</name>
    <dbReference type="NCBI Taxonomy" id="578943"/>
    <lineage>
        <taxon>Bacteria</taxon>
        <taxon>Pseudomonadati</taxon>
        <taxon>Pseudomonadota</taxon>
        <taxon>Alphaproteobacteria</taxon>
        <taxon>Rhodospirillales</taxon>
        <taxon>Dongiaceae</taxon>
        <taxon>Dongia</taxon>
    </lineage>
</organism>
<dbReference type="InterPro" id="IPR027417">
    <property type="entry name" value="P-loop_NTPase"/>
</dbReference>
<dbReference type="SUPFAM" id="SSF52540">
    <property type="entry name" value="P-loop containing nucleoside triphosphate hydrolases"/>
    <property type="match status" value="1"/>
</dbReference>
<dbReference type="InterPro" id="IPR022419">
    <property type="entry name" value="Porphobilin_deaminase_cofac_BS"/>
</dbReference>
<dbReference type="InterPro" id="IPR002575">
    <property type="entry name" value="Aminoglycoside_PTrfase"/>
</dbReference>
<evidence type="ECO:0000259" key="1">
    <source>
        <dbReference type="Pfam" id="PF01636"/>
    </source>
</evidence>
<dbReference type="InterPro" id="IPR052732">
    <property type="entry name" value="Cell-binding_unc_protein"/>
</dbReference>
<reference evidence="2 3" key="1">
    <citation type="submission" date="2019-03" db="EMBL/GenBank/DDBJ databases">
        <title>Genomic Encyclopedia of Type Strains, Phase III (KMG-III): the genomes of soil and plant-associated and newly described type strains.</title>
        <authorList>
            <person name="Whitman W."/>
        </authorList>
    </citation>
    <scope>NUCLEOTIDE SEQUENCE [LARGE SCALE GENOMIC DNA]</scope>
    <source>
        <strain evidence="2 3">CGMCC 1.7660</strain>
    </source>
</reference>
<dbReference type="GO" id="GO:0033014">
    <property type="term" value="P:tetrapyrrole biosynthetic process"/>
    <property type="evidence" value="ECO:0007669"/>
    <property type="project" value="InterPro"/>
</dbReference>
<proteinExistence type="predicted"/>
<dbReference type="Proteomes" id="UP000295783">
    <property type="component" value="Unassembled WGS sequence"/>
</dbReference>
<dbReference type="Pfam" id="PF01636">
    <property type="entry name" value="APH"/>
    <property type="match status" value="1"/>
</dbReference>
<accession>A0A4R6WJP2</accession>
<dbReference type="InterPro" id="IPR011009">
    <property type="entry name" value="Kinase-like_dom_sf"/>
</dbReference>
<keyword evidence="3" id="KW-1185">Reference proteome</keyword>
<dbReference type="PROSITE" id="PS00533">
    <property type="entry name" value="PORPHOBILINOGEN_DEAM"/>
    <property type="match status" value="1"/>
</dbReference>
<evidence type="ECO:0000313" key="3">
    <source>
        <dbReference type="Proteomes" id="UP000295783"/>
    </source>
</evidence>
<feature type="domain" description="Aminoglycoside phosphotransferase" evidence="1">
    <location>
        <begin position="148"/>
        <end position="291"/>
    </location>
</feature>
<comment type="caution">
    <text evidence="2">The sequence shown here is derived from an EMBL/GenBank/DDBJ whole genome shotgun (WGS) entry which is preliminary data.</text>
</comment>
<dbReference type="PANTHER" id="PTHR43883:SF1">
    <property type="entry name" value="GLUCONOKINASE"/>
    <property type="match status" value="1"/>
</dbReference>
<protein>
    <recommendedName>
        <fullName evidence="1">Aminoglycoside phosphotransferase domain-containing protein</fullName>
    </recommendedName>
</protein>